<keyword evidence="3" id="KW-1185">Reference proteome</keyword>
<comment type="caution">
    <text evidence="2">The sequence shown here is derived from an EMBL/GenBank/DDBJ whole genome shotgun (WGS) entry which is preliminary data.</text>
</comment>
<keyword evidence="1" id="KW-0472">Membrane</keyword>
<evidence type="ECO:0000313" key="2">
    <source>
        <dbReference type="EMBL" id="MPD03447.1"/>
    </source>
</evidence>
<dbReference type="Proteomes" id="UP000324222">
    <property type="component" value="Unassembled WGS sequence"/>
</dbReference>
<keyword evidence="1" id="KW-0812">Transmembrane</keyword>
<protein>
    <submittedName>
        <fullName evidence="2">Uncharacterized protein</fullName>
    </submittedName>
</protein>
<organism evidence="2 3">
    <name type="scientific">Portunus trituberculatus</name>
    <name type="common">Swimming crab</name>
    <name type="synonym">Neptunus trituberculatus</name>
    <dbReference type="NCBI Taxonomy" id="210409"/>
    <lineage>
        <taxon>Eukaryota</taxon>
        <taxon>Metazoa</taxon>
        <taxon>Ecdysozoa</taxon>
        <taxon>Arthropoda</taxon>
        <taxon>Crustacea</taxon>
        <taxon>Multicrustacea</taxon>
        <taxon>Malacostraca</taxon>
        <taxon>Eumalacostraca</taxon>
        <taxon>Eucarida</taxon>
        <taxon>Decapoda</taxon>
        <taxon>Pleocyemata</taxon>
        <taxon>Brachyura</taxon>
        <taxon>Eubrachyura</taxon>
        <taxon>Portunoidea</taxon>
        <taxon>Portunidae</taxon>
        <taxon>Portuninae</taxon>
        <taxon>Portunus</taxon>
    </lineage>
</organism>
<evidence type="ECO:0000256" key="1">
    <source>
        <dbReference type="SAM" id="Phobius"/>
    </source>
</evidence>
<evidence type="ECO:0000313" key="3">
    <source>
        <dbReference type="Proteomes" id="UP000324222"/>
    </source>
</evidence>
<accession>A0A5B7KA29</accession>
<sequence length="98" mass="10934">MARLDYSDSRRAVNEPHHRLLAFDAANLITPLPLTTSPPNTSPLTIASFTTSFTASGDCVPCDTRQVHKDLEFHVLRFDLVPFFLYNMGFLGGFYGLV</sequence>
<reference evidence="2 3" key="1">
    <citation type="submission" date="2019-05" db="EMBL/GenBank/DDBJ databases">
        <title>Another draft genome of Portunus trituberculatus and its Hox gene families provides insights of decapod evolution.</title>
        <authorList>
            <person name="Jeong J.-H."/>
            <person name="Song I."/>
            <person name="Kim S."/>
            <person name="Choi T."/>
            <person name="Kim D."/>
            <person name="Ryu S."/>
            <person name="Kim W."/>
        </authorList>
    </citation>
    <scope>NUCLEOTIDE SEQUENCE [LARGE SCALE GENOMIC DNA]</scope>
    <source>
        <tissue evidence="2">Muscle</tissue>
    </source>
</reference>
<proteinExistence type="predicted"/>
<dbReference type="AlphaFoldDB" id="A0A5B7KA29"/>
<feature type="transmembrane region" description="Helical" evidence="1">
    <location>
        <begin position="75"/>
        <end position="97"/>
    </location>
</feature>
<dbReference type="EMBL" id="VSRR010136159">
    <property type="protein sequence ID" value="MPD03447.1"/>
    <property type="molecule type" value="Genomic_DNA"/>
</dbReference>
<gene>
    <name evidence="2" type="ORF">E2C01_099086</name>
</gene>
<name>A0A5B7KA29_PORTR</name>
<keyword evidence="1" id="KW-1133">Transmembrane helix</keyword>